<dbReference type="EMBL" id="VEVO01000002">
    <property type="protein sequence ID" value="KAF0046212.1"/>
    <property type="molecule type" value="Genomic_DNA"/>
</dbReference>
<gene>
    <name evidence="2" type="ORF">F2P81_002741</name>
</gene>
<name>A0A6A4TVZ0_SCOMX</name>
<feature type="compositionally biased region" description="Polar residues" evidence="1">
    <location>
        <begin position="55"/>
        <end position="70"/>
    </location>
</feature>
<sequence length="144" mass="15591">MVDIPTAAYVVESVVKREPCGLDGVDRSWSQDHVGIDQNRTDAAHQPLSPCPMSTVASTESFSERQSVQNGAFGRNTEENKSPPHLCVRFRSGLKLKTYQTKPLSLFAVICASRADGRGLGGFPSEGGRRDPSLRFASAALIIQ</sequence>
<evidence type="ECO:0000313" key="2">
    <source>
        <dbReference type="EMBL" id="KAF0046212.1"/>
    </source>
</evidence>
<evidence type="ECO:0000256" key="1">
    <source>
        <dbReference type="SAM" id="MobiDB-lite"/>
    </source>
</evidence>
<accession>A0A6A4TVZ0</accession>
<proteinExistence type="predicted"/>
<protein>
    <submittedName>
        <fullName evidence="2">Uncharacterized protein</fullName>
    </submittedName>
</protein>
<comment type="caution">
    <text evidence="2">The sequence shown here is derived from an EMBL/GenBank/DDBJ whole genome shotgun (WGS) entry which is preliminary data.</text>
</comment>
<feature type="region of interest" description="Disordered" evidence="1">
    <location>
        <begin position="42"/>
        <end position="81"/>
    </location>
</feature>
<organism evidence="2 3">
    <name type="scientific">Scophthalmus maximus</name>
    <name type="common">Turbot</name>
    <name type="synonym">Psetta maxima</name>
    <dbReference type="NCBI Taxonomy" id="52904"/>
    <lineage>
        <taxon>Eukaryota</taxon>
        <taxon>Metazoa</taxon>
        <taxon>Chordata</taxon>
        <taxon>Craniata</taxon>
        <taxon>Vertebrata</taxon>
        <taxon>Euteleostomi</taxon>
        <taxon>Actinopterygii</taxon>
        <taxon>Neopterygii</taxon>
        <taxon>Teleostei</taxon>
        <taxon>Neoteleostei</taxon>
        <taxon>Acanthomorphata</taxon>
        <taxon>Carangaria</taxon>
        <taxon>Pleuronectiformes</taxon>
        <taxon>Pleuronectoidei</taxon>
        <taxon>Scophthalmidae</taxon>
        <taxon>Scophthalmus</taxon>
    </lineage>
</organism>
<dbReference type="Proteomes" id="UP000438429">
    <property type="component" value="Unassembled WGS sequence"/>
</dbReference>
<evidence type="ECO:0000313" key="3">
    <source>
        <dbReference type="Proteomes" id="UP000438429"/>
    </source>
</evidence>
<reference evidence="2 3" key="1">
    <citation type="submission" date="2019-06" db="EMBL/GenBank/DDBJ databases">
        <title>Draft genomes of female and male turbot (Scophthalmus maximus).</title>
        <authorList>
            <person name="Xu H."/>
            <person name="Xu X.-W."/>
            <person name="Shao C."/>
            <person name="Chen S."/>
        </authorList>
    </citation>
    <scope>NUCLEOTIDE SEQUENCE [LARGE SCALE GENOMIC DNA]</scope>
    <source>
        <strain evidence="2">Ysfricsl-2016a</strain>
        <tissue evidence="2">Blood</tissue>
    </source>
</reference>
<dbReference type="AlphaFoldDB" id="A0A6A4TVZ0"/>